<dbReference type="InterPro" id="IPR047057">
    <property type="entry name" value="MerR_fam"/>
</dbReference>
<dbReference type="GO" id="GO:0003677">
    <property type="term" value="F:DNA binding"/>
    <property type="evidence" value="ECO:0007669"/>
    <property type="project" value="UniProtKB-KW"/>
</dbReference>
<evidence type="ECO:0000256" key="1">
    <source>
        <dbReference type="ARBA" id="ARBA00023125"/>
    </source>
</evidence>
<dbReference type="InterPro" id="IPR000551">
    <property type="entry name" value="MerR-type_HTH_dom"/>
</dbReference>
<comment type="caution">
    <text evidence="3">The sequence shown here is derived from an EMBL/GenBank/DDBJ whole genome shotgun (WGS) entry which is preliminary data.</text>
</comment>
<evidence type="ECO:0000313" key="3">
    <source>
        <dbReference type="EMBL" id="RPE36525.1"/>
    </source>
</evidence>
<dbReference type="PANTHER" id="PTHR30204">
    <property type="entry name" value="REDOX-CYCLING DRUG-SENSING TRANSCRIPTIONAL ACTIVATOR SOXR"/>
    <property type="match status" value="1"/>
</dbReference>
<organism evidence="3 4">
    <name type="scientific">Kitasatospora cineracea</name>
    <dbReference type="NCBI Taxonomy" id="88074"/>
    <lineage>
        <taxon>Bacteria</taxon>
        <taxon>Bacillati</taxon>
        <taxon>Actinomycetota</taxon>
        <taxon>Actinomycetes</taxon>
        <taxon>Kitasatosporales</taxon>
        <taxon>Streptomycetaceae</taxon>
        <taxon>Kitasatospora</taxon>
    </lineage>
</organism>
<dbReference type="SUPFAM" id="SSF46955">
    <property type="entry name" value="Putative DNA-binding domain"/>
    <property type="match status" value="1"/>
</dbReference>
<dbReference type="Gene3D" id="1.10.1660.10">
    <property type="match status" value="1"/>
</dbReference>
<dbReference type="Pfam" id="PF13411">
    <property type="entry name" value="MerR_1"/>
    <property type="match status" value="1"/>
</dbReference>
<sequence length="227" mass="24750">MRLADLGERSGVPLATVKYYLREGLLPPGRRVNATQAEYDESHLRRLRLVRAMIQVGRIPVATVREVLAHVDDDSLGLTVRLGAALWALPHPAGEAPGAPAEAAGPSREAADDPHRAAADLLVDELLARLGWSAARELGALSPAHRALVATLATLHRLGYPLDADDLLPYARTMEQAAAHDLDRMEQLPTPREQTEYAVASAALFEPVLLNLRRLAQCEESNRRYGL</sequence>
<gene>
    <name evidence="3" type="ORF">EDD38_4900</name>
</gene>
<evidence type="ECO:0000259" key="2">
    <source>
        <dbReference type="PROSITE" id="PS50937"/>
    </source>
</evidence>
<reference evidence="3 4" key="1">
    <citation type="submission" date="2018-11" db="EMBL/GenBank/DDBJ databases">
        <title>Sequencing the genomes of 1000 actinobacteria strains.</title>
        <authorList>
            <person name="Klenk H.-P."/>
        </authorList>
    </citation>
    <scope>NUCLEOTIDE SEQUENCE [LARGE SCALE GENOMIC DNA]</scope>
    <source>
        <strain evidence="3 4">DSM 44781</strain>
    </source>
</reference>
<dbReference type="CDD" id="cd04780">
    <property type="entry name" value="HTH_MerR-like_sg5"/>
    <property type="match status" value="1"/>
</dbReference>
<dbReference type="Proteomes" id="UP000266906">
    <property type="component" value="Unassembled WGS sequence"/>
</dbReference>
<dbReference type="PRINTS" id="PR00040">
    <property type="entry name" value="HTHMERR"/>
</dbReference>
<dbReference type="RefSeq" id="WP_123819517.1">
    <property type="nucleotide sequence ID" value="NZ_JBEYIY010000024.1"/>
</dbReference>
<keyword evidence="1" id="KW-0238">DNA-binding</keyword>
<proteinExistence type="predicted"/>
<dbReference type="PROSITE" id="PS50937">
    <property type="entry name" value="HTH_MERR_2"/>
    <property type="match status" value="1"/>
</dbReference>
<name>A0A3N4S0W4_9ACTN</name>
<dbReference type="InterPro" id="IPR009061">
    <property type="entry name" value="DNA-bd_dom_put_sf"/>
</dbReference>
<protein>
    <submittedName>
        <fullName evidence="3">MerR-like DNA binding protein</fullName>
    </submittedName>
</protein>
<dbReference type="PANTHER" id="PTHR30204:SF98">
    <property type="entry name" value="HTH-TYPE TRANSCRIPTIONAL REGULATOR ADHR"/>
    <property type="match status" value="1"/>
</dbReference>
<dbReference type="AlphaFoldDB" id="A0A3N4S0W4"/>
<dbReference type="GO" id="GO:0003700">
    <property type="term" value="F:DNA-binding transcription factor activity"/>
    <property type="evidence" value="ECO:0007669"/>
    <property type="project" value="InterPro"/>
</dbReference>
<keyword evidence="4" id="KW-1185">Reference proteome</keyword>
<accession>A0A3N4S0W4</accession>
<dbReference type="EMBL" id="RKQG01000001">
    <property type="protein sequence ID" value="RPE36525.1"/>
    <property type="molecule type" value="Genomic_DNA"/>
</dbReference>
<evidence type="ECO:0000313" key="4">
    <source>
        <dbReference type="Proteomes" id="UP000266906"/>
    </source>
</evidence>
<feature type="domain" description="HTH merR-type" evidence="2">
    <location>
        <begin position="1"/>
        <end position="70"/>
    </location>
</feature>
<dbReference type="SMART" id="SM00422">
    <property type="entry name" value="HTH_MERR"/>
    <property type="match status" value="1"/>
</dbReference>